<comment type="caution">
    <text evidence="1">The sequence shown here is derived from an EMBL/GenBank/DDBJ whole genome shotgun (WGS) entry which is preliminary data.</text>
</comment>
<reference evidence="1 2" key="3">
    <citation type="submission" date="2020-02" db="EMBL/GenBank/DDBJ databases">
        <title>Flavobacterium profundi sp. nov., isolated from a deep-sea seamount.</title>
        <authorList>
            <person name="Zhang D.-C."/>
        </authorList>
    </citation>
    <scope>NUCLEOTIDE SEQUENCE [LARGE SCALE GENOMIC DNA]</scope>
    <source>
        <strain evidence="1 2">EC11</strain>
    </source>
</reference>
<organism evidence="1 2">
    <name type="scientific">Flavobacterium jejuense</name>
    <dbReference type="NCBI Taxonomy" id="1544455"/>
    <lineage>
        <taxon>Bacteria</taxon>
        <taxon>Pseudomonadati</taxon>
        <taxon>Bacteroidota</taxon>
        <taxon>Flavobacteriia</taxon>
        <taxon>Flavobacteriales</taxon>
        <taxon>Flavobacteriaceae</taxon>
        <taxon>Flavobacterium</taxon>
    </lineage>
</organism>
<dbReference type="RefSeq" id="WP_140963069.1">
    <property type="nucleotide sequence ID" value="NZ_VEVQ02000009.1"/>
</dbReference>
<accession>A0ABX0ITA3</accession>
<protein>
    <recommendedName>
        <fullName evidence="3">DUF5689 domain-containing protein</fullName>
    </recommendedName>
</protein>
<sequence>MKYIDFTQTGGYRLKQNTLARMQEAYFQLLHAFITYLKVPSSGSYIISGCEISGANITDGILYIDGDLCAFSQTAGDLTTKIQKIESVESLSFKSGLNLPVFRTTSATTSLTEGIELSAFTRLNVVQDNNYVHTDNNFTNALLAHLNSIETGAEVNVQADWNVINPNSDAYIKNIPNLPLLLDKGVIIIGDVYTNESVQNIQVPILHQEDNDYTVIVSFESITNNATEANYTTTMFYTVFGKLQDSFRIYLRESSNSTQFLRINWMILK</sequence>
<proteinExistence type="predicted"/>
<evidence type="ECO:0000313" key="1">
    <source>
        <dbReference type="EMBL" id="NHN26748.1"/>
    </source>
</evidence>
<keyword evidence="2" id="KW-1185">Reference proteome</keyword>
<reference evidence="1 2" key="2">
    <citation type="submission" date="2019-05" db="EMBL/GenBank/DDBJ databases">
        <authorList>
            <person name="Lianzixin W."/>
        </authorList>
    </citation>
    <scope>NUCLEOTIDE SEQUENCE [LARGE SCALE GENOMIC DNA]</scope>
    <source>
        <strain evidence="1 2">EC11</strain>
    </source>
</reference>
<evidence type="ECO:0000313" key="2">
    <source>
        <dbReference type="Proteomes" id="UP000817854"/>
    </source>
</evidence>
<dbReference type="EMBL" id="VEVQ02000009">
    <property type="protein sequence ID" value="NHN26748.1"/>
    <property type="molecule type" value="Genomic_DNA"/>
</dbReference>
<dbReference type="CDD" id="cd22641">
    <property type="entry name" value="C24-like"/>
    <property type="match status" value="1"/>
</dbReference>
<evidence type="ECO:0008006" key="3">
    <source>
        <dbReference type="Google" id="ProtNLM"/>
    </source>
</evidence>
<dbReference type="Proteomes" id="UP000817854">
    <property type="component" value="Unassembled WGS sequence"/>
</dbReference>
<gene>
    <name evidence="1" type="ORF">FIA58_013770</name>
</gene>
<reference evidence="2" key="1">
    <citation type="submission" date="2019-05" db="EMBL/GenBank/DDBJ databases">
        <title>Flavobacterium profundi sp. nov., isolated from a deep-sea seamount.</title>
        <authorList>
            <person name="Zhang D.-C."/>
        </authorList>
    </citation>
    <scope>NUCLEOTIDE SEQUENCE [LARGE SCALE GENOMIC DNA]</scope>
    <source>
        <strain evidence="2">EC11</strain>
    </source>
</reference>
<name>A0ABX0ITA3_9FLAO</name>